<dbReference type="SUPFAM" id="SSF53927">
    <property type="entry name" value="Cytidine deaminase-like"/>
    <property type="match status" value="1"/>
</dbReference>
<dbReference type="PANTHER" id="PTHR11079:SF149">
    <property type="entry name" value="TRNA-SPECIFIC ADENOSINE DEAMINASE 2"/>
    <property type="match status" value="1"/>
</dbReference>
<evidence type="ECO:0000256" key="1">
    <source>
        <dbReference type="ARBA" id="ARBA00022723"/>
    </source>
</evidence>
<dbReference type="Gene3D" id="3.40.140.10">
    <property type="entry name" value="Cytidine Deaminase, domain 2"/>
    <property type="match status" value="1"/>
</dbReference>
<dbReference type="InterPro" id="IPR016192">
    <property type="entry name" value="APOBEC/CMP_deaminase_Zn-bd"/>
</dbReference>
<dbReference type="GO" id="GO:0002100">
    <property type="term" value="P:tRNA wobble adenosine to inosine editing"/>
    <property type="evidence" value="ECO:0007669"/>
    <property type="project" value="InterPro"/>
</dbReference>
<evidence type="ECO:0000313" key="6">
    <source>
        <dbReference type="Proteomes" id="UP000288805"/>
    </source>
</evidence>
<dbReference type="Pfam" id="PF00383">
    <property type="entry name" value="dCMP_cyt_deam_1"/>
    <property type="match status" value="1"/>
</dbReference>
<evidence type="ECO:0000256" key="2">
    <source>
        <dbReference type="ARBA" id="ARBA00022801"/>
    </source>
</evidence>
<keyword evidence="1" id="KW-0479">Metal-binding</keyword>
<dbReference type="Proteomes" id="UP000288805">
    <property type="component" value="Unassembled WGS sequence"/>
</dbReference>
<dbReference type="CDD" id="cd01285">
    <property type="entry name" value="nucleoside_deaminase"/>
    <property type="match status" value="1"/>
</dbReference>
<dbReference type="PANTHER" id="PTHR11079">
    <property type="entry name" value="CYTOSINE DEAMINASE FAMILY MEMBER"/>
    <property type="match status" value="1"/>
</dbReference>
<organism evidence="5 6">
    <name type="scientific">Vitis vinifera</name>
    <name type="common">Grape</name>
    <dbReference type="NCBI Taxonomy" id="29760"/>
    <lineage>
        <taxon>Eukaryota</taxon>
        <taxon>Viridiplantae</taxon>
        <taxon>Streptophyta</taxon>
        <taxon>Embryophyta</taxon>
        <taxon>Tracheophyta</taxon>
        <taxon>Spermatophyta</taxon>
        <taxon>Magnoliopsida</taxon>
        <taxon>eudicotyledons</taxon>
        <taxon>Gunneridae</taxon>
        <taxon>Pentapetalae</taxon>
        <taxon>rosids</taxon>
        <taxon>Vitales</taxon>
        <taxon>Vitaceae</taxon>
        <taxon>Viteae</taxon>
        <taxon>Vitis</taxon>
    </lineage>
</organism>
<gene>
    <name evidence="5" type="primary">ADAT2</name>
    <name evidence="5" type="ORF">CK203_021939</name>
</gene>
<dbReference type="PROSITE" id="PS51747">
    <property type="entry name" value="CYT_DCMP_DEAMINASES_2"/>
    <property type="match status" value="1"/>
</dbReference>
<evidence type="ECO:0000259" key="4">
    <source>
        <dbReference type="PROSITE" id="PS51747"/>
    </source>
</evidence>
<accession>A0A438JFX2</accession>
<keyword evidence="2" id="KW-0378">Hydrolase</keyword>
<dbReference type="InterPro" id="IPR002125">
    <property type="entry name" value="CMP_dCMP_dom"/>
</dbReference>
<comment type="caution">
    <text evidence="5">The sequence shown here is derived from an EMBL/GenBank/DDBJ whole genome shotgun (WGS) entry which is preliminary data.</text>
</comment>
<name>A0A438JFX2_VITVI</name>
<feature type="domain" description="CMP/dCMP-type deaminase" evidence="4">
    <location>
        <begin position="1"/>
        <end position="83"/>
    </location>
</feature>
<dbReference type="PROSITE" id="PS00903">
    <property type="entry name" value="CYT_DCMP_DEAMINASES_1"/>
    <property type="match status" value="1"/>
</dbReference>
<dbReference type="GO" id="GO:0008270">
    <property type="term" value="F:zinc ion binding"/>
    <property type="evidence" value="ECO:0007669"/>
    <property type="project" value="InterPro"/>
</dbReference>
<keyword evidence="3" id="KW-0862">Zinc</keyword>
<proteinExistence type="predicted"/>
<evidence type="ECO:0000313" key="5">
    <source>
        <dbReference type="EMBL" id="RVX07855.1"/>
    </source>
</evidence>
<reference evidence="5 6" key="1">
    <citation type="journal article" date="2018" name="PLoS Genet.">
        <title>Population sequencing reveals clonal diversity and ancestral inbreeding in the grapevine cultivar Chardonnay.</title>
        <authorList>
            <person name="Roach M.J."/>
            <person name="Johnson D.L."/>
            <person name="Bohlmann J."/>
            <person name="van Vuuren H.J."/>
            <person name="Jones S.J."/>
            <person name="Pretorius I.S."/>
            <person name="Schmidt S.A."/>
            <person name="Borneman A.R."/>
        </authorList>
    </citation>
    <scope>NUCLEOTIDE SEQUENCE [LARGE SCALE GENOMIC DNA]</scope>
    <source>
        <strain evidence="6">cv. Chardonnay</strain>
        <tissue evidence="5">Leaf</tissue>
    </source>
</reference>
<evidence type="ECO:0000256" key="3">
    <source>
        <dbReference type="ARBA" id="ARBA00022833"/>
    </source>
</evidence>
<protein>
    <submittedName>
        <fullName evidence="5">tRNA-specific adenosine deaminase 2</fullName>
    </submittedName>
</protein>
<dbReference type="OrthoDB" id="1483986at2759"/>
<dbReference type="EMBL" id="QGNW01000044">
    <property type="protein sequence ID" value="RVX07855.1"/>
    <property type="molecule type" value="Genomic_DNA"/>
</dbReference>
<sequence length="203" mass="22347">MQATRHAEMEAIDVLLEQWQKNGLSKLEVAENFSKCSLYVTCEPCIMCAASLSSLGIKEVYYGCANDKFGGCGSILSLHSSSSKLLTRNRSFVIGMRVERCGANTGLKMGGSLGWRFILCSFSFVEANRFTLIYLEGRGVPKGWSILVEKLHCLGVISSLEERKLLSPVALKLVEGGSSSVDPMQGGVWIRIEEKEAQRQKEV</sequence>
<dbReference type="GO" id="GO:0052717">
    <property type="term" value="F:tRNA-specific adenosine-34 deaminase activity"/>
    <property type="evidence" value="ECO:0007669"/>
    <property type="project" value="UniProtKB-EC"/>
</dbReference>
<dbReference type="InterPro" id="IPR016193">
    <property type="entry name" value="Cytidine_deaminase-like"/>
</dbReference>
<dbReference type="AlphaFoldDB" id="A0A438JFX2"/>